<dbReference type="AlphaFoldDB" id="A0A3B0CBN8"/>
<dbReference type="EMBL" id="RBCJ01000001">
    <property type="protein sequence ID" value="RKN82320.1"/>
    <property type="molecule type" value="Genomic_DNA"/>
</dbReference>
<dbReference type="OrthoDB" id="789771at2"/>
<gene>
    <name evidence="1" type="ORF">D7Z94_00210</name>
</gene>
<comment type="caution">
    <text evidence="1">The sequence shown here is derived from an EMBL/GenBank/DDBJ whole genome shotgun (WGS) entry which is preliminary data.</text>
</comment>
<protein>
    <recommendedName>
        <fullName evidence="3">Fibronectin type-III domain-containing protein</fullName>
    </recommendedName>
</protein>
<evidence type="ECO:0000313" key="2">
    <source>
        <dbReference type="Proteomes" id="UP000276603"/>
    </source>
</evidence>
<proteinExistence type="predicted"/>
<dbReference type="PROSITE" id="PS51257">
    <property type="entry name" value="PROKAR_LIPOPROTEIN"/>
    <property type="match status" value="1"/>
</dbReference>
<reference evidence="1 2" key="1">
    <citation type="submission" date="2018-10" db="EMBL/GenBank/DDBJ databases">
        <title>Ulvibacterium marinum gen. nov., sp. nov., a novel marine bacterium of the family Flavobacteriaceae, isolated from a culture of the green alga Ulva prolifera.</title>
        <authorList>
            <person name="Zhang Z."/>
        </authorList>
    </citation>
    <scope>NUCLEOTIDE SEQUENCE [LARGE SCALE GENOMIC DNA]</scope>
    <source>
        <strain evidence="1 2">CCMM003</strain>
    </source>
</reference>
<dbReference type="InterPro" id="IPR013783">
    <property type="entry name" value="Ig-like_fold"/>
</dbReference>
<accession>A0A3B0CBN8</accession>
<name>A0A3B0CBN8_9FLAO</name>
<organism evidence="1 2">
    <name type="scientific">Ulvibacterium marinum</name>
    <dbReference type="NCBI Taxonomy" id="2419782"/>
    <lineage>
        <taxon>Bacteria</taxon>
        <taxon>Pseudomonadati</taxon>
        <taxon>Bacteroidota</taxon>
        <taxon>Flavobacteriia</taxon>
        <taxon>Flavobacteriales</taxon>
        <taxon>Flavobacteriaceae</taxon>
        <taxon>Ulvibacterium</taxon>
    </lineage>
</organism>
<keyword evidence="2" id="KW-1185">Reference proteome</keyword>
<evidence type="ECO:0000313" key="1">
    <source>
        <dbReference type="EMBL" id="RKN82320.1"/>
    </source>
</evidence>
<evidence type="ECO:0008006" key="3">
    <source>
        <dbReference type="Google" id="ProtNLM"/>
    </source>
</evidence>
<dbReference type="Proteomes" id="UP000276603">
    <property type="component" value="Unassembled WGS sequence"/>
</dbReference>
<dbReference type="Gene3D" id="2.60.40.10">
    <property type="entry name" value="Immunoglobulins"/>
    <property type="match status" value="1"/>
</dbReference>
<dbReference type="RefSeq" id="WP_120709510.1">
    <property type="nucleotide sequence ID" value="NZ_RBCJ01000001.1"/>
</dbReference>
<sequence length="226" mass="24735">MRLLVPIAMIFLFIGCGKKDSPKSPEQASLVFPERNSECTTGQSLSETTSRVEFLWQPSDHTESYELRVTNLNTGTTQTAFVETPSASVTIAKGVPYSWVVVSKNSGSPNTAISEEWRFYNAGSQTNYAPFPAEIVEPQMAANVFKDVNNEVTLSWVGADVDNDISSYEVYFSTETPPETLIASPAAGDMEVTVSVSSNGIYYWQVVTKDEAGNSSDSGIFDFKVF</sequence>